<protein>
    <recommendedName>
        <fullName evidence="1">Tail specific protease domain-containing protein</fullName>
    </recommendedName>
</protein>
<dbReference type="Proteomes" id="UP001501757">
    <property type="component" value="Unassembled WGS sequence"/>
</dbReference>
<organism evidence="2 3">
    <name type="scientific">Bowmanella denitrificans</name>
    <dbReference type="NCBI Taxonomy" id="366582"/>
    <lineage>
        <taxon>Bacteria</taxon>
        <taxon>Pseudomonadati</taxon>
        <taxon>Pseudomonadota</taxon>
        <taxon>Gammaproteobacteria</taxon>
        <taxon>Alteromonadales</taxon>
        <taxon>Alteromonadaceae</taxon>
        <taxon>Bowmanella</taxon>
    </lineage>
</organism>
<comment type="caution">
    <text evidence="2">The sequence shown here is derived from an EMBL/GenBank/DDBJ whole genome shotgun (WGS) entry which is preliminary data.</text>
</comment>
<dbReference type="InterPro" id="IPR029045">
    <property type="entry name" value="ClpP/crotonase-like_dom_sf"/>
</dbReference>
<dbReference type="PANTHER" id="PTHR11261">
    <property type="entry name" value="INTERPHOTORECEPTOR RETINOID-BINDING PROTEIN"/>
    <property type="match status" value="1"/>
</dbReference>
<evidence type="ECO:0000259" key="1">
    <source>
        <dbReference type="SMART" id="SM00245"/>
    </source>
</evidence>
<evidence type="ECO:0000313" key="3">
    <source>
        <dbReference type="Proteomes" id="UP001501757"/>
    </source>
</evidence>
<dbReference type="EMBL" id="BAAAEI010000019">
    <property type="protein sequence ID" value="GAA0363819.1"/>
    <property type="molecule type" value="Genomic_DNA"/>
</dbReference>
<keyword evidence="3" id="KW-1185">Reference proteome</keyword>
<sequence length="452" mass="51283">MNWRTASIEGIWEAPAYGRLMHIQPQQVCFYDVVGNHLLTRPDLQLSRLDWEQQHWQQDGLGRLRRIDDFLGVNYRYEIYNRATNQQAWQKLRILPGREQAGYLFQGGLELRLFWQSFARYYIAFERRGVTWPELPQHLADIQHPAQLLEQCAQLIAPVRDAHIQLCLDDYPDRDFVARPTIWDSFLQQAQQAGIKAHEAQWDHVFAQTDTLLKIKLSYAPEGQICQAGNGNLHWFISKENIGVVIIDAMEDFSGEELDDESAQIRADMQALDTALQQIVSDLQHCRGIVLDLRSNPGGYDQHSQLIAKRFLASPTSVYKKQAGLGALQTETECYQLTPASGLTLPRMPLLVLQSASTMSAAELLILMLKARGNVILAGETSQGVLSDVLEKRLPCGLEYGISNERYLSMQDEWFEATGIDVEQRIDYAQPAHLRAGVDPGLEQAIALFQHG</sequence>
<dbReference type="InterPro" id="IPR005151">
    <property type="entry name" value="Tail-specific_protease"/>
</dbReference>
<reference evidence="2 3" key="1">
    <citation type="journal article" date="2019" name="Int. J. Syst. Evol. Microbiol.">
        <title>The Global Catalogue of Microorganisms (GCM) 10K type strain sequencing project: providing services to taxonomists for standard genome sequencing and annotation.</title>
        <authorList>
            <consortium name="The Broad Institute Genomics Platform"/>
            <consortium name="The Broad Institute Genome Sequencing Center for Infectious Disease"/>
            <person name="Wu L."/>
            <person name="Ma J."/>
        </authorList>
    </citation>
    <scope>NUCLEOTIDE SEQUENCE [LARGE SCALE GENOMIC DNA]</scope>
    <source>
        <strain evidence="2 3">JCM 13378</strain>
    </source>
</reference>
<proteinExistence type="predicted"/>
<dbReference type="SMART" id="SM00245">
    <property type="entry name" value="TSPc"/>
    <property type="match status" value="1"/>
</dbReference>
<dbReference type="Gene3D" id="3.90.226.10">
    <property type="entry name" value="2-enoyl-CoA Hydratase, Chain A, domain 1"/>
    <property type="match status" value="1"/>
</dbReference>
<accession>A0ABN0XGS8</accession>
<dbReference type="Gene3D" id="3.30.750.44">
    <property type="match status" value="1"/>
</dbReference>
<dbReference type="SUPFAM" id="SSF52096">
    <property type="entry name" value="ClpP/crotonase"/>
    <property type="match status" value="1"/>
</dbReference>
<dbReference type="RefSeq" id="WP_343846039.1">
    <property type="nucleotide sequence ID" value="NZ_BAAAEI010000019.1"/>
</dbReference>
<name>A0ABN0XGS8_9ALTE</name>
<evidence type="ECO:0000313" key="2">
    <source>
        <dbReference type="EMBL" id="GAA0363819.1"/>
    </source>
</evidence>
<gene>
    <name evidence="2" type="ORF">GCM10009092_30240</name>
</gene>
<dbReference type="Pfam" id="PF03572">
    <property type="entry name" value="Peptidase_S41"/>
    <property type="match status" value="1"/>
</dbReference>
<dbReference type="PANTHER" id="PTHR11261:SF3">
    <property type="entry name" value="RETINOL-BINDING PROTEIN 3"/>
    <property type="match status" value="1"/>
</dbReference>
<feature type="domain" description="Tail specific protease" evidence="1">
    <location>
        <begin position="230"/>
        <end position="427"/>
    </location>
</feature>